<feature type="compositionally biased region" description="Low complexity" evidence="1">
    <location>
        <begin position="298"/>
        <end position="314"/>
    </location>
</feature>
<evidence type="ECO:0000256" key="2">
    <source>
        <dbReference type="SAM" id="Phobius"/>
    </source>
</evidence>
<feature type="transmembrane region" description="Helical" evidence="2">
    <location>
        <begin position="39"/>
        <end position="57"/>
    </location>
</feature>
<keyword evidence="2" id="KW-0812">Transmembrane</keyword>
<name>A0ABN6CRC9_9ACTN</name>
<dbReference type="EMBL" id="AP023356">
    <property type="protein sequence ID" value="BCJ47785.1"/>
    <property type="molecule type" value="Genomic_DNA"/>
</dbReference>
<organism evidence="3 4">
    <name type="scientific">Actinoplanes ianthinogenes</name>
    <dbReference type="NCBI Taxonomy" id="122358"/>
    <lineage>
        <taxon>Bacteria</taxon>
        <taxon>Bacillati</taxon>
        <taxon>Actinomycetota</taxon>
        <taxon>Actinomycetes</taxon>
        <taxon>Micromonosporales</taxon>
        <taxon>Micromonosporaceae</taxon>
        <taxon>Actinoplanes</taxon>
    </lineage>
</organism>
<dbReference type="Proteomes" id="UP000676967">
    <property type="component" value="Chromosome"/>
</dbReference>
<proteinExistence type="predicted"/>
<sequence length="345" mass="35472">MSLTGRPLIVLVVLGAVAALAGTVLIWRRGRRPRSLLRALGVLLTEALLLCAVGLAVNRSEEFYPTWADLFRSAGTTATTATARPGDLDGWLRSRDPAGSGQSISFAWRPDGWTGWHLAAAPTVVVPAGYLEHPDWHYSAVLVTGDGWPAAAGGADQTVVVFARTTPATTAGTLAGPLPERLGQDLRVTGRRWALVTPAAGVKLADEAAASAPDRYPAIAVVQGPAKPVGPIRTAKPVGPVRTGKPVGPVRTGKPVGPIRTVLTAGHPAAGTAVVPVGITVGTAGGLASGIAWAAQQTPPPLATATPPATWVPVQKRHHHPHRPGPSTSAGPRPGGSRVPGQPRH</sequence>
<feature type="transmembrane region" description="Helical" evidence="2">
    <location>
        <begin position="6"/>
        <end position="27"/>
    </location>
</feature>
<keyword evidence="2" id="KW-1133">Transmembrane helix</keyword>
<evidence type="ECO:0000313" key="4">
    <source>
        <dbReference type="Proteomes" id="UP000676967"/>
    </source>
</evidence>
<reference evidence="3 4" key="1">
    <citation type="submission" date="2020-08" db="EMBL/GenBank/DDBJ databases">
        <title>Whole genome shotgun sequence of Actinoplanes ianthinogenes NBRC 13996.</title>
        <authorList>
            <person name="Komaki H."/>
            <person name="Tamura T."/>
        </authorList>
    </citation>
    <scope>NUCLEOTIDE SEQUENCE [LARGE SCALE GENOMIC DNA]</scope>
    <source>
        <strain evidence="3 4">NBRC 13996</strain>
    </source>
</reference>
<keyword evidence="2" id="KW-0472">Membrane</keyword>
<dbReference type="RefSeq" id="WP_189330149.1">
    <property type="nucleotide sequence ID" value="NZ_AP023356.1"/>
</dbReference>
<gene>
    <name evidence="3" type="ORF">Aiant_84420</name>
</gene>
<accession>A0ABN6CRC9</accession>
<protein>
    <submittedName>
        <fullName evidence="3">Uncharacterized protein</fullName>
    </submittedName>
</protein>
<keyword evidence="4" id="KW-1185">Reference proteome</keyword>
<evidence type="ECO:0000313" key="3">
    <source>
        <dbReference type="EMBL" id="BCJ47785.1"/>
    </source>
</evidence>
<feature type="region of interest" description="Disordered" evidence="1">
    <location>
        <begin position="231"/>
        <end position="255"/>
    </location>
</feature>
<evidence type="ECO:0000256" key="1">
    <source>
        <dbReference type="SAM" id="MobiDB-lite"/>
    </source>
</evidence>
<feature type="region of interest" description="Disordered" evidence="1">
    <location>
        <begin position="298"/>
        <end position="345"/>
    </location>
</feature>